<evidence type="ECO:0000256" key="1">
    <source>
        <dbReference type="SAM" id="Coils"/>
    </source>
</evidence>
<dbReference type="AlphaFoldDB" id="A0A511NA07"/>
<dbReference type="SUPFAM" id="SSF46689">
    <property type="entry name" value="Homeodomain-like"/>
    <property type="match status" value="1"/>
</dbReference>
<dbReference type="GO" id="GO:0003677">
    <property type="term" value="F:DNA binding"/>
    <property type="evidence" value="ECO:0007669"/>
    <property type="project" value="InterPro"/>
</dbReference>
<protein>
    <submittedName>
        <fullName evidence="2">Transposase</fullName>
    </submittedName>
</protein>
<dbReference type="InterPro" id="IPR002514">
    <property type="entry name" value="Transposase_8"/>
</dbReference>
<dbReference type="Gene3D" id="1.10.10.60">
    <property type="entry name" value="Homeodomain-like"/>
    <property type="match status" value="1"/>
</dbReference>
<dbReference type="PANTHER" id="PTHR33609">
    <property type="entry name" value="LOW CALCIUM RESPONSE LOCUS PROTEIN S"/>
    <property type="match status" value="1"/>
</dbReference>
<dbReference type="RefSeq" id="WP_146890621.1">
    <property type="nucleotide sequence ID" value="NZ_BJXB01000039.1"/>
</dbReference>
<keyword evidence="3" id="KW-1185">Reference proteome</keyword>
<reference evidence="2 3" key="1">
    <citation type="submission" date="2019-07" db="EMBL/GenBank/DDBJ databases">
        <title>Whole genome shotgun sequence of Deinococcus cellulosilyticus NBRC 106333.</title>
        <authorList>
            <person name="Hosoyama A."/>
            <person name="Uohara A."/>
            <person name="Ohji S."/>
            <person name="Ichikawa N."/>
        </authorList>
    </citation>
    <scope>NUCLEOTIDE SEQUENCE [LARGE SCALE GENOMIC DNA]</scope>
    <source>
        <strain evidence="2 3">NBRC 106333</strain>
    </source>
</reference>
<name>A0A511NA07_DEIC1</name>
<evidence type="ECO:0000313" key="2">
    <source>
        <dbReference type="EMBL" id="GEM49663.1"/>
    </source>
</evidence>
<sequence>MAKRKLTDEQIVDLLKEGEKGELSTAELCRKYNISEATYYNLKAKYQGTNTAELKRLKQLEQENARLLKLVGQLTLENSAIKEVLKKKW</sequence>
<feature type="coiled-coil region" evidence="1">
    <location>
        <begin position="43"/>
        <end position="77"/>
    </location>
</feature>
<dbReference type="GO" id="GO:0004803">
    <property type="term" value="F:transposase activity"/>
    <property type="evidence" value="ECO:0007669"/>
    <property type="project" value="InterPro"/>
</dbReference>
<organism evidence="2 3">
    <name type="scientific">Deinococcus cellulosilyticus (strain DSM 18568 / NBRC 106333 / KACC 11606 / 5516J-15)</name>
    <dbReference type="NCBI Taxonomy" id="1223518"/>
    <lineage>
        <taxon>Bacteria</taxon>
        <taxon>Thermotogati</taxon>
        <taxon>Deinococcota</taxon>
        <taxon>Deinococci</taxon>
        <taxon>Deinococcales</taxon>
        <taxon>Deinococcaceae</taxon>
        <taxon>Deinococcus</taxon>
    </lineage>
</organism>
<dbReference type="GO" id="GO:0006313">
    <property type="term" value="P:DNA transposition"/>
    <property type="evidence" value="ECO:0007669"/>
    <property type="project" value="InterPro"/>
</dbReference>
<accession>A0A511NA07</accession>
<dbReference type="EMBL" id="BJXB01000039">
    <property type="protein sequence ID" value="GEM49663.1"/>
    <property type="molecule type" value="Genomic_DNA"/>
</dbReference>
<dbReference type="Proteomes" id="UP000321306">
    <property type="component" value="Unassembled WGS sequence"/>
</dbReference>
<dbReference type="PANTHER" id="PTHR33609:SF1">
    <property type="entry name" value="TRANSPOSASE"/>
    <property type="match status" value="1"/>
</dbReference>
<dbReference type="OrthoDB" id="9809060at2"/>
<evidence type="ECO:0000313" key="3">
    <source>
        <dbReference type="Proteomes" id="UP000321306"/>
    </source>
</evidence>
<gene>
    <name evidence="2" type="ORF">DC3_52980</name>
</gene>
<proteinExistence type="predicted"/>
<comment type="caution">
    <text evidence="2">The sequence shown here is derived from an EMBL/GenBank/DDBJ whole genome shotgun (WGS) entry which is preliminary data.</text>
</comment>
<dbReference type="InterPro" id="IPR052546">
    <property type="entry name" value="Transposase_8_domain"/>
</dbReference>
<dbReference type="Pfam" id="PF01527">
    <property type="entry name" value="HTH_Tnp_1"/>
    <property type="match status" value="1"/>
</dbReference>
<dbReference type="InterPro" id="IPR009057">
    <property type="entry name" value="Homeodomain-like_sf"/>
</dbReference>
<keyword evidence="1" id="KW-0175">Coiled coil</keyword>